<reference evidence="3 4" key="2">
    <citation type="submission" date="2018-11" db="EMBL/GenBank/DDBJ databases">
        <authorList>
            <consortium name="Pathogen Informatics"/>
        </authorList>
    </citation>
    <scope>NUCLEOTIDE SEQUENCE [LARGE SCALE GENOMIC DNA]</scope>
</reference>
<evidence type="ECO:0000256" key="2">
    <source>
        <dbReference type="SAM" id="Phobius"/>
    </source>
</evidence>
<name>A0A0R3W4C5_TAEAS</name>
<proteinExistence type="predicted"/>
<organism evidence="5">
    <name type="scientific">Taenia asiatica</name>
    <name type="common">Asian tapeworm</name>
    <dbReference type="NCBI Taxonomy" id="60517"/>
    <lineage>
        <taxon>Eukaryota</taxon>
        <taxon>Metazoa</taxon>
        <taxon>Spiralia</taxon>
        <taxon>Lophotrochozoa</taxon>
        <taxon>Platyhelminthes</taxon>
        <taxon>Cestoda</taxon>
        <taxon>Eucestoda</taxon>
        <taxon>Cyclophyllidea</taxon>
        <taxon>Taeniidae</taxon>
        <taxon>Taenia</taxon>
    </lineage>
</organism>
<gene>
    <name evidence="3" type="ORF">TASK_LOCUS4860</name>
</gene>
<sequence length="173" mass="18834">MDEDTEQSVGIFVFLIIILVAHVACWIASAVKVVIDRKSLRRKMKAPKEGSLLAETRQKELEDERRQSSSELTNVENGGPKVAISTSQSNPTQKPQPTSPTDRSTAEHYFPKCPKRLLSTGGAKRISPEELAIMLDSYAVQPPTTQQVGSVARSPTSPAAKEMSMSNPNSVNA</sequence>
<keyword evidence="2" id="KW-1133">Transmembrane helix</keyword>
<dbReference type="Proteomes" id="UP000282613">
    <property type="component" value="Unassembled WGS sequence"/>
</dbReference>
<dbReference type="EMBL" id="UYRS01018376">
    <property type="protein sequence ID" value="VDK34123.1"/>
    <property type="molecule type" value="Genomic_DNA"/>
</dbReference>
<evidence type="ECO:0000256" key="1">
    <source>
        <dbReference type="SAM" id="MobiDB-lite"/>
    </source>
</evidence>
<dbReference type="WBParaSite" id="TASK_0000485901-mRNA-1">
    <property type="protein sequence ID" value="TASK_0000485901-mRNA-1"/>
    <property type="gene ID" value="TASK_0000485901"/>
</dbReference>
<evidence type="ECO:0000313" key="5">
    <source>
        <dbReference type="WBParaSite" id="TASK_0000485901-mRNA-1"/>
    </source>
</evidence>
<feature type="region of interest" description="Disordered" evidence="1">
    <location>
        <begin position="45"/>
        <end position="122"/>
    </location>
</feature>
<feature type="region of interest" description="Disordered" evidence="1">
    <location>
        <begin position="143"/>
        <end position="173"/>
    </location>
</feature>
<dbReference type="AlphaFoldDB" id="A0A0R3W4C5"/>
<feature type="compositionally biased region" description="Polar residues" evidence="1">
    <location>
        <begin position="164"/>
        <end position="173"/>
    </location>
</feature>
<evidence type="ECO:0000313" key="3">
    <source>
        <dbReference type="EMBL" id="VDK34123.1"/>
    </source>
</evidence>
<evidence type="ECO:0000313" key="4">
    <source>
        <dbReference type="Proteomes" id="UP000282613"/>
    </source>
</evidence>
<feature type="compositionally biased region" description="Basic and acidic residues" evidence="1">
    <location>
        <begin position="56"/>
        <end position="68"/>
    </location>
</feature>
<keyword evidence="4" id="KW-1185">Reference proteome</keyword>
<keyword evidence="2" id="KW-0812">Transmembrane</keyword>
<dbReference type="OrthoDB" id="6274713at2759"/>
<keyword evidence="2" id="KW-0472">Membrane</keyword>
<protein>
    <submittedName>
        <fullName evidence="3 5">Uncharacterized protein</fullName>
    </submittedName>
</protein>
<feature type="compositionally biased region" description="Polar residues" evidence="1">
    <location>
        <begin position="84"/>
        <end position="103"/>
    </location>
</feature>
<feature type="transmembrane region" description="Helical" evidence="2">
    <location>
        <begin position="12"/>
        <end position="35"/>
    </location>
</feature>
<reference evidence="5" key="1">
    <citation type="submission" date="2017-02" db="UniProtKB">
        <authorList>
            <consortium name="WormBaseParasite"/>
        </authorList>
    </citation>
    <scope>IDENTIFICATION</scope>
</reference>
<feature type="compositionally biased region" description="Polar residues" evidence="1">
    <location>
        <begin position="143"/>
        <end position="157"/>
    </location>
</feature>
<accession>A0A0R3W4C5</accession>